<dbReference type="Gene3D" id="1.20.1540.10">
    <property type="entry name" value="Rhomboid-like"/>
    <property type="match status" value="1"/>
</dbReference>
<dbReference type="EC" id="3.4.21.-" evidence="6"/>
<dbReference type="AlphaFoldDB" id="A0ABD5WZ62"/>
<accession>A0ABD5WZ62</accession>
<feature type="transmembrane region" description="Helical" evidence="5">
    <location>
        <begin position="151"/>
        <end position="172"/>
    </location>
</feature>
<feature type="transmembrane region" description="Helical" evidence="5">
    <location>
        <begin position="178"/>
        <end position="195"/>
    </location>
</feature>
<gene>
    <name evidence="6" type="ORF">ACFQKD_04400</name>
</gene>
<dbReference type="InterPro" id="IPR035952">
    <property type="entry name" value="Rhomboid-like_sf"/>
</dbReference>
<dbReference type="Proteomes" id="UP001596388">
    <property type="component" value="Unassembled WGS sequence"/>
</dbReference>
<keyword evidence="2 5" id="KW-0812">Transmembrane</keyword>
<evidence type="ECO:0000256" key="2">
    <source>
        <dbReference type="ARBA" id="ARBA00022692"/>
    </source>
</evidence>
<feature type="transmembrane region" description="Helical" evidence="5">
    <location>
        <begin position="12"/>
        <end position="31"/>
    </location>
</feature>
<keyword evidence="6" id="KW-0378">Hydrolase</keyword>
<dbReference type="RefSeq" id="WP_276238994.1">
    <property type="nucleotide sequence ID" value="NZ_CP119989.1"/>
</dbReference>
<evidence type="ECO:0000256" key="5">
    <source>
        <dbReference type="SAM" id="Phobius"/>
    </source>
</evidence>
<proteinExistence type="predicted"/>
<reference evidence="6 7" key="1">
    <citation type="journal article" date="2019" name="Int. J. Syst. Evol. Microbiol.">
        <title>The Global Catalogue of Microorganisms (GCM) 10K type strain sequencing project: providing services to taxonomists for standard genome sequencing and annotation.</title>
        <authorList>
            <consortium name="The Broad Institute Genomics Platform"/>
            <consortium name="The Broad Institute Genome Sequencing Center for Infectious Disease"/>
            <person name="Wu L."/>
            <person name="Ma J."/>
        </authorList>
    </citation>
    <scope>NUCLEOTIDE SEQUENCE [LARGE SCALE GENOMIC DNA]</scope>
    <source>
        <strain evidence="6 7">DT55</strain>
    </source>
</reference>
<comment type="caution">
    <text evidence="6">The sequence shown here is derived from an EMBL/GenBank/DDBJ whole genome shotgun (WGS) entry which is preliminary data.</text>
</comment>
<dbReference type="GeneID" id="79269573"/>
<dbReference type="GO" id="GO:0006508">
    <property type="term" value="P:proteolysis"/>
    <property type="evidence" value="ECO:0007669"/>
    <property type="project" value="UniProtKB-KW"/>
</dbReference>
<protein>
    <submittedName>
        <fullName evidence="6">Rhomboid family intramembrane serine protease</fullName>
        <ecNumber evidence="6">3.4.21.-</ecNumber>
    </submittedName>
</protein>
<evidence type="ECO:0000313" key="6">
    <source>
        <dbReference type="EMBL" id="MFC7096537.1"/>
    </source>
</evidence>
<keyword evidence="4 5" id="KW-0472">Membrane</keyword>
<feature type="transmembrane region" description="Helical" evidence="5">
    <location>
        <begin position="237"/>
        <end position="258"/>
    </location>
</feature>
<evidence type="ECO:0000256" key="1">
    <source>
        <dbReference type="ARBA" id="ARBA00004141"/>
    </source>
</evidence>
<name>A0ABD5WZ62_9EURY</name>
<evidence type="ECO:0000313" key="7">
    <source>
        <dbReference type="Proteomes" id="UP001596388"/>
    </source>
</evidence>
<dbReference type="SUPFAM" id="SSF144091">
    <property type="entry name" value="Rhomboid-like"/>
    <property type="match status" value="1"/>
</dbReference>
<dbReference type="GO" id="GO:0016020">
    <property type="term" value="C:membrane"/>
    <property type="evidence" value="ECO:0007669"/>
    <property type="project" value="UniProtKB-SubCell"/>
</dbReference>
<feature type="transmembrane region" description="Helical" evidence="5">
    <location>
        <begin position="104"/>
        <end position="122"/>
    </location>
</feature>
<keyword evidence="7" id="KW-1185">Reference proteome</keyword>
<keyword evidence="3 5" id="KW-1133">Transmembrane helix</keyword>
<sequence>MNSPVVFGSRVAVVAAAVLTLALVVALERLAGAERGPRIRSRLLLGVPWGTLTVSGFVLAVYLFVQGGWNHWNAPVVIPFRAWSYLAPLGVVVSPFAHSGSGHLLGNLFGTLAVAPLVEYAVGHYPRRRGASSFGRARDGSRLGSLAYNPYARAFLLFPAAALVVGLVSGAFALGPVIGFSGVVFAFVGAALVYYPLGTVVALSGAGLVSTAYSALSTPVLQASGRSAYITPWWADIAIQGHALGLLVGILAAAWLAAARGDDLPPPRRLALGALLVGVEQSLWAVYWYRGGETFVLYRGVGLALVALSAVLVAALAVDRDAPAADSVRAALRSLTPRRGAVAALLVVLAVLTGPALYVNLTAVDDDPLPGDPVEVRGYTVTYAEGVENGMVSVVDIEAFGESTTVNTSGVVVRNPERGVWTTAVSKGRLAFAGTQRVVLGGVGWREVVRVDRRGWTTVGGDGPAYRVTLTHDGVTRLAHLSNASTAEPRIDGRTVSVVPTVTGFELLVAGDNRSVTAPIPSENETVTANGLAFVRDGRAVFALAGEGNTSTGNATATQVRVATRERYGGRQ</sequence>
<dbReference type="EMBL" id="JBHTAG010000002">
    <property type="protein sequence ID" value="MFC7096537.1"/>
    <property type="molecule type" value="Genomic_DNA"/>
</dbReference>
<keyword evidence="6" id="KW-0645">Protease</keyword>
<feature type="transmembrane region" description="Helical" evidence="5">
    <location>
        <begin position="200"/>
        <end position="217"/>
    </location>
</feature>
<organism evidence="6 7">
    <name type="scientific">Halobaculum marinum</name>
    <dbReference type="NCBI Taxonomy" id="3031996"/>
    <lineage>
        <taxon>Archaea</taxon>
        <taxon>Methanobacteriati</taxon>
        <taxon>Methanobacteriota</taxon>
        <taxon>Stenosarchaea group</taxon>
        <taxon>Halobacteria</taxon>
        <taxon>Halobacteriales</taxon>
        <taxon>Haloferacaceae</taxon>
        <taxon>Halobaculum</taxon>
    </lineage>
</organism>
<feature type="transmembrane region" description="Helical" evidence="5">
    <location>
        <begin position="43"/>
        <end position="65"/>
    </location>
</feature>
<feature type="transmembrane region" description="Helical" evidence="5">
    <location>
        <begin position="295"/>
        <end position="318"/>
    </location>
</feature>
<evidence type="ECO:0000256" key="3">
    <source>
        <dbReference type="ARBA" id="ARBA00022989"/>
    </source>
</evidence>
<comment type="subcellular location">
    <subcellularLocation>
        <location evidence="1">Membrane</location>
        <topology evidence="1">Multi-pass membrane protein</topology>
    </subcellularLocation>
</comment>
<dbReference type="GO" id="GO:0008233">
    <property type="term" value="F:peptidase activity"/>
    <property type="evidence" value="ECO:0007669"/>
    <property type="project" value="UniProtKB-KW"/>
</dbReference>
<feature type="transmembrane region" description="Helical" evidence="5">
    <location>
        <begin position="270"/>
        <end position="289"/>
    </location>
</feature>
<evidence type="ECO:0000256" key="4">
    <source>
        <dbReference type="ARBA" id="ARBA00023136"/>
    </source>
</evidence>
<feature type="transmembrane region" description="Helical" evidence="5">
    <location>
        <begin position="339"/>
        <end position="359"/>
    </location>
</feature>